<name>A0A9W6RCT9_9PSEU</name>
<dbReference type="InterPro" id="IPR050564">
    <property type="entry name" value="F420-G6PD/mer"/>
</dbReference>
<protein>
    <submittedName>
        <fullName evidence="3">5,10-methylenetetrahydromethanopterin reductase</fullName>
    </submittedName>
</protein>
<dbReference type="PANTHER" id="PTHR43244">
    <property type="match status" value="1"/>
</dbReference>
<comment type="caution">
    <text evidence="3">The sequence shown here is derived from an EMBL/GenBank/DDBJ whole genome shotgun (WGS) entry which is preliminary data.</text>
</comment>
<feature type="domain" description="Luciferase-like" evidence="2">
    <location>
        <begin position="12"/>
        <end position="295"/>
    </location>
</feature>
<dbReference type="AlphaFoldDB" id="A0A9W6RCT9"/>
<dbReference type="Gene3D" id="3.20.20.30">
    <property type="entry name" value="Luciferase-like domain"/>
    <property type="match status" value="1"/>
</dbReference>
<evidence type="ECO:0000313" key="4">
    <source>
        <dbReference type="Proteomes" id="UP001165136"/>
    </source>
</evidence>
<dbReference type="RefSeq" id="WP_285491595.1">
    <property type="nucleotide sequence ID" value="NZ_BSTI01000045.1"/>
</dbReference>
<accession>A0A9W6RCT9</accession>
<evidence type="ECO:0000256" key="1">
    <source>
        <dbReference type="ARBA" id="ARBA00023002"/>
    </source>
</evidence>
<evidence type="ECO:0000259" key="2">
    <source>
        <dbReference type="Pfam" id="PF00296"/>
    </source>
</evidence>
<sequence length="322" mass="33832">MKISVTVRLDRPLTEAAEIARRAEELGFSGVWVADHYFHRDATGALALMAAATNQVTLGTAVTSPLLRHPALLASTAASLTEVSDGRFILGLGAGGYEFGSELGLPIRRPLGLTRETVNIVRSLANGTTTVEGDTFAVTGAGLRFQASAAPVYLAARGPKMLRLAGEVSDGVITHGLSAAHIRFVTDQLDAAESGRRPQVVLMLDVQVDNDRDRAVDALRGRCLTMAGGSYADELIEIYGLDPDAVARLRAAVRSGDRATATALVTDDMVDAFAIGGSPAHLADRLSELDDLAVDEVILSTDGGDLDSATNNLTELAKAVIR</sequence>
<dbReference type="Pfam" id="PF00296">
    <property type="entry name" value="Bac_luciferase"/>
    <property type="match status" value="1"/>
</dbReference>
<keyword evidence="1" id="KW-0560">Oxidoreductase</keyword>
<dbReference type="InterPro" id="IPR011251">
    <property type="entry name" value="Luciferase-like_dom"/>
</dbReference>
<dbReference type="GO" id="GO:0016705">
    <property type="term" value="F:oxidoreductase activity, acting on paired donors, with incorporation or reduction of molecular oxygen"/>
    <property type="evidence" value="ECO:0007669"/>
    <property type="project" value="InterPro"/>
</dbReference>
<dbReference type="Proteomes" id="UP001165136">
    <property type="component" value="Unassembled WGS sequence"/>
</dbReference>
<gene>
    <name evidence="3" type="primary">mer</name>
    <name evidence="3" type="ORF">Atai01_83160</name>
</gene>
<proteinExistence type="predicted"/>
<dbReference type="CDD" id="cd01097">
    <property type="entry name" value="Tetrahydromethanopterin_reductase"/>
    <property type="match status" value="1"/>
</dbReference>
<evidence type="ECO:0000313" key="3">
    <source>
        <dbReference type="EMBL" id="GLY71697.1"/>
    </source>
</evidence>
<organism evidence="3 4">
    <name type="scientific">Amycolatopsis taiwanensis</name>
    <dbReference type="NCBI Taxonomy" id="342230"/>
    <lineage>
        <taxon>Bacteria</taxon>
        <taxon>Bacillati</taxon>
        <taxon>Actinomycetota</taxon>
        <taxon>Actinomycetes</taxon>
        <taxon>Pseudonocardiales</taxon>
        <taxon>Pseudonocardiaceae</taxon>
        <taxon>Amycolatopsis</taxon>
    </lineage>
</organism>
<dbReference type="EMBL" id="BSTI01000045">
    <property type="protein sequence ID" value="GLY71697.1"/>
    <property type="molecule type" value="Genomic_DNA"/>
</dbReference>
<dbReference type="SUPFAM" id="SSF51679">
    <property type="entry name" value="Bacterial luciferase-like"/>
    <property type="match status" value="1"/>
</dbReference>
<keyword evidence="4" id="KW-1185">Reference proteome</keyword>
<dbReference type="InterPro" id="IPR036661">
    <property type="entry name" value="Luciferase-like_sf"/>
</dbReference>
<dbReference type="PANTHER" id="PTHR43244:SF1">
    <property type="entry name" value="5,10-METHYLENETETRAHYDROMETHANOPTERIN REDUCTASE"/>
    <property type="match status" value="1"/>
</dbReference>
<reference evidence="3" key="1">
    <citation type="submission" date="2023-03" db="EMBL/GenBank/DDBJ databases">
        <title>Amycolatopsis taiwanensis NBRC 103393.</title>
        <authorList>
            <person name="Ichikawa N."/>
            <person name="Sato H."/>
            <person name="Tonouchi N."/>
        </authorList>
    </citation>
    <scope>NUCLEOTIDE SEQUENCE</scope>
    <source>
        <strain evidence="3">NBRC 103393</strain>
    </source>
</reference>